<dbReference type="Proteomes" id="UP000757540">
    <property type="component" value="Unassembled WGS sequence"/>
</dbReference>
<dbReference type="EMBL" id="JABEZU010000004">
    <property type="protein sequence ID" value="NOV98750.1"/>
    <property type="molecule type" value="Genomic_DNA"/>
</dbReference>
<proteinExistence type="predicted"/>
<protein>
    <submittedName>
        <fullName evidence="1">Uncharacterized protein</fullName>
    </submittedName>
</protein>
<reference evidence="1 2" key="1">
    <citation type="submission" date="2020-05" db="EMBL/GenBank/DDBJ databases">
        <title>Genomic Encyclopedia of Type Strains, Phase III (KMG-III): the genomes of soil and plant-associated and newly described type strains.</title>
        <authorList>
            <person name="Whitman W."/>
        </authorList>
    </citation>
    <scope>NUCLEOTIDE SEQUENCE [LARGE SCALE GENOMIC DNA]</scope>
    <source>
        <strain evidence="1 2">KCTC 19046</strain>
    </source>
</reference>
<evidence type="ECO:0000313" key="2">
    <source>
        <dbReference type="Proteomes" id="UP000757540"/>
    </source>
</evidence>
<dbReference type="RefSeq" id="WP_171784940.1">
    <property type="nucleotide sequence ID" value="NZ_BAAAML010000021.1"/>
</dbReference>
<name>A0ABX2A9J9_9MICO</name>
<gene>
    <name evidence="1" type="ORF">HDG69_003345</name>
</gene>
<comment type="caution">
    <text evidence="1">The sequence shown here is derived from an EMBL/GenBank/DDBJ whole genome shotgun (WGS) entry which is preliminary data.</text>
</comment>
<evidence type="ECO:0000313" key="1">
    <source>
        <dbReference type="EMBL" id="NOV98750.1"/>
    </source>
</evidence>
<accession>A0ABX2A9J9</accession>
<keyword evidence="2" id="KW-1185">Reference proteome</keyword>
<sequence>MRLRRCTYCESQVDVDAGPHIHDPKECQDCGDVLLASSFPRHPSSLDGRRHQCARCIRLARDVEAVQEHVLDQGERKRENDLLREHGYAWRIGKDRDLILLSPSGTWVDRSRALIEVGERSDEPQWVETHPLDEW</sequence>
<organism evidence="1 2">
    <name type="scientific">Isoptericola halotolerans</name>
    <dbReference type="NCBI Taxonomy" id="300560"/>
    <lineage>
        <taxon>Bacteria</taxon>
        <taxon>Bacillati</taxon>
        <taxon>Actinomycetota</taxon>
        <taxon>Actinomycetes</taxon>
        <taxon>Micrococcales</taxon>
        <taxon>Promicromonosporaceae</taxon>
        <taxon>Isoptericola</taxon>
    </lineage>
</organism>